<accession>A0A433V7Z6</accession>
<dbReference type="Gene3D" id="3.80.10.10">
    <property type="entry name" value="Ribonuclease Inhibitor"/>
    <property type="match status" value="1"/>
</dbReference>
<evidence type="ECO:0000313" key="1">
    <source>
        <dbReference type="EMBL" id="RUT02246.1"/>
    </source>
</evidence>
<dbReference type="EMBL" id="RSCL01000017">
    <property type="protein sequence ID" value="RUT02246.1"/>
    <property type="molecule type" value="Genomic_DNA"/>
</dbReference>
<dbReference type="OrthoDB" id="571184at2"/>
<gene>
    <name evidence="1" type="ORF">DSM106972_063210</name>
</gene>
<reference evidence="1" key="2">
    <citation type="journal article" date="2019" name="Genome Biol. Evol.">
        <title>Day and night: Metabolic profiles and evolutionary relationships of six axenic non-marine cyanobacteria.</title>
        <authorList>
            <person name="Will S.E."/>
            <person name="Henke P."/>
            <person name="Boedeker C."/>
            <person name="Huang S."/>
            <person name="Brinkmann H."/>
            <person name="Rohde M."/>
            <person name="Jarek M."/>
            <person name="Friedl T."/>
            <person name="Seufert S."/>
            <person name="Schumacher M."/>
            <person name="Overmann J."/>
            <person name="Neumann-Schaal M."/>
            <person name="Petersen J."/>
        </authorList>
    </citation>
    <scope>NUCLEOTIDE SEQUENCE [LARGE SCALE GENOMIC DNA]</scope>
    <source>
        <strain evidence="1">PCC 7102</strain>
    </source>
</reference>
<protein>
    <recommendedName>
        <fullName evidence="3">Leucine rich repeat variant</fullName>
    </recommendedName>
</protein>
<dbReference type="AlphaFoldDB" id="A0A433V7Z6"/>
<evidence type="ECO:0000313" key="2">
    <source>
        <dbReference type="Proteomes" id="UP000271624"/>
    </source>
</evidence>
<organism evidence="1 2">
    <name type="scientific">Dulcicalothrix desertica PCC 7102</name>
    <dbReference type="NCBI Taxonomy" id="232991"/>
    <lineage>
        <taxon>Bacteria</taxon>
        <taxon>Bacillati</taxon>
        <taxon>Cyanobacteriota</taxon>
        <taxon>Cyanophyceae</taxon>
        <taxon>Nostocales</taxon>
        <taxon>Calotrichaceae</taxon>
        <taxon>Dulcicalothrix</taxon>
    </lineage>
</organism>
<dbReference type="InterPro" id="IPR032675">
    <property type="entry name" value="LRR_dom_sf"/>
</dbReference>
<dbReference type="Proteomes" id="UP000271624">
    <property type="component" value="Unassembled WGS sequence"/>
</dbReference>
<dbReference type="RefSeq" id="WP_127084510.1">
    <property type="nucleotide sequence ID" value="NZ_RSCL01000017.1"/>
</dbReference>
<reference evidence="1" key="1">
    <citation type="submission" date="2018-12" db="EMBL/GenBank/DDBJ databases">
        <authorList>
            <person name="Will S."/>
            <person name="Neumann-Schaal M."/>
            <person name="Henke P."/>
        </authorList>
    </citation>
    <scope>NUCLEOTIDE SEQUENCE</scope>
    <source>
        <strain evidence="1">PCC 7102</strain>
    </source>
</reference>
<comment type="caution">
    <text evidence="1">The sequence shown here is derived from an EMBL/GenBank/DDBJ whole genome shotgun (WGS) entry which is preliminary data.</text>
</comment>
<proteinExistence type="predicted"/>
<dbReference type="SUPFAM" id="SSF52047">
    <property type="entry name" value="RNI-like"/>
    <property type="match status" value="1"/>
</dbReference>
<evidence type="ECO:0008006" key="3">
    <source>
        <dbReference type="Google" id="ProtNLM"/>
    </source>
</evidence>
<keyword evidence="2" id="KW-1185">Reference proteome</keyword>
<name>A0A433V7Z6_9CYAN</name>
<sequence length="414" mass="46612">MINHSNQPQEFDAVIGGNASPTLNDVVLGGIQGVKKRLESEDEEQQVAALEDALKYGDAGIDLIIETLYDSFDEMHNRAARLLRKAGIKGKQVLLDYDPWLWFTTFKDWEPEDLYDSDIEEAAGGIVYIVGGKRQLLTLLNNSKVGYIEAIKIQKYVRKSYTNKSVQDVVDLLVEKKNPLKNLQALFVGEFCQTYNVKYKTSKLDVCSIYPLLKAYPFLELLHIRGRMVEEDILKNNSQLLQIRSANGNSFTPSKALVHNHLKTLIVEAAEITEKNLTKICNLDLPSLEYFELWLGRGKHYNINLDILAPILSGKSFPNLLFLAIRGTANTSEIAQAITKSPILNKLRVLELTDGNLTNIGAIALLKTPSVNRLHTLDVSGNRINPGMLEQLSQLKCRVLTGSQFNDRYYSIWE</sequence>